<name>A0A291B808_9GAMM</name>
<evidence type="ECO:0000313" key="2">
    <source>
        <dbReference type="Proteomes" id="UP000218160"/>
    </source>
</evidence>
<proteinExistence type="predicted"/>
<reference evidence="2" key="1">
    <citation type="submission" date="2017-04" db="EMBL/GenBank/DDBJ databases">
        <title>Genome evolution of the luminous symbionts of deep sea anglerfish.</title>
        <authorList>
            <person name="Hendry T.A."/>
        </authorList>
    </citation>
    <scope>NUCLEOTIDE SEQUENCE [LARGE SCALE GENOMIC DNA]</scope>
</reference>
<evidence type="ECO:0000313" key="1">
    <source>
        <dbReference type="EMBL" id="ATF09135.1"/>
    </source>
</evidence>
<organism evidence="1 2">
    <name type="scientific">Candidatus Enterovibrio altilux</name>
    <dbReference type="NCBI Taxonomy" id="1927128"/>
    <lineage>
        <taxon>Bacteria</taxon>
        <taxon>Pseudomonadati</taxon>
        <taxon>Pseudomonadota</taxon>
        <taxon>Gammaproteobacteria</taxon>
        <taxon>Vibrionales</taxon>
        <taxon>Vibrionaceae</taxon>
        <taxon>Enterovibrio</taxon>
    </lineage>
</organism>
<dbReference type="OrthoDB" id="5853527at2"/>
<dbReference type="Proteomes" id="UP000218160">
    <property type="component" value="Chromosome 1"/>
</dbReference>
<gene>
    <name evidence="1" type="ORF">BTN50_0613</name>
</gene>
<sequence>MNNLTDLSETFEAYCLRTQKMANSVVPSVNGAGSSMVNNVSTGIQSRFNSFNTYNNESIFSQRTQRLLENFTGFEQKKILKFWYDIITFFGRGRVRYDFGDEPDRHLMSFAASLNEHSYARLINNLEERLKKGQEWPPSIAVFGALTRTPTDREILDARTNILTLGQPISRVEKYIAKRKSAKLRTLSEKFITQEFKILYVEAFEEVIINNRDKVLDKHEETIQTATAVAPKTKIDMKIDEMITNGLKPKGKIGEHLESINQLRKSGIHST</sequence>
<keyword evidence="2" id="KW-1185">Reference proteome</keyword>
<dbReference type="KEGG" id="elux:BTN50_0613"/>
<protein>
    <submittedName>
        <fullName evidence="1">Uncharacterized protein</fullName>
    </submittedName>
</protein>
<dbReference type="EMBL" id="CP020660">
    <property type="protein sequence ID" value="ATF09135.1"/>
    <property type="molecule type" value="Genomic_DNA"/>
</dbReference>
<dbReference type="RefSeq" id="WP_096618916.1">
    <property type="nucleotide sequence ID" value="NZ_CP020660.1"/>
</dbReference>
<accession>A0A291B808</accession>
<dbReference type="AlphaFoldDB" id="A0A291B808"/>